<proteinExistence type="predicted"/>
<evidence type="ECO:0000313" key="1">
    <source>
        <dbReference type="EMBL" id="KAI4303518.1"/>
    </source>
</evidence>
<evidence type="ECO:0000313" key="2">
    <source>
        <dbReference type="Proteomes" id="UP001057402"/>
    </source>
</evidence>
<dbReference type="Proteomes" id="UP001057402">
    <property type="component" value="Chromosome 12"/>
</dbReference>
<accession>A0ACB9L2A8</accession>
<dbReference type="EMBL" id="CM042891">
    <property type="protein sequence ID" value="KAI4303518.1"/>
    <property type="molecule type" value="Genomic_DNA"/>
</dbReference>
<organism evidence="1 2">
    <name type="scientific">Melastoma candidum</name>
    <dbReference type="NCBI Taxonomy" id="119954"/>
    <lineage>
        <taxon>Eukaryota</taxon>
        <taxon>Viridiplantae</taxon>
        <taxon>Streptophyta</taxon>
        <taxon>Embryophyta</taxon>
        <taxon>Tracheophyta</taxon>
        <taxon>Spermatophyta</taxon>
        <taxon>Magnoliopsida</taxon>
        <taxon>eudicotyledons</taxon>
        <taxon>Gunneridae</taxon>
        <taxon>Pentapetalae</taxon>
        <taxon>rosids</taxon>
        <taxon>malvids</taxon>
        <taxon>Myrtales</taxon>
        <taxon>Melastomataceae</taxon>
        <taxon>Melastomatoideae</taxon>
        <taxon>Melastomateae</taxon>
        <taxon>Melastoma</taxon>
    </lineage>
</organism>
<name>A0ACB9L2A8_9MYRT</name>
<keyword evidence="2" id="KW-1185">Reference proteome</keyword>
<comment type="caution">
    <text evidence="1">The sequence shown here is derived from an EMBL/GenBank/DDBJ whole genome shotgun (WGS) entry which is preliminary data.</text>
</comment>
<protein>
    <submittedName>
        <fullName evidence="1">Uncharacterized protein</fullName>
    </submittedName>
</protein>
<gene>
    <name evidence="1" type="ORF">MLD38_039133</name>
</gene>
<sequence length="880" mass="99584">MGDHYLNFQFKNSLVEVELKKAACRAKAVKAQAEKMSVDFLQQLLTESSSLEIQGESLFIQIAGIIQAATDWEHNAARILSTGATVSEFEEAIRLSKEMQAILPSLDDVLAANDVAKSWLNNSAPFMESSHSALHLSNSPLKVEKLKELVSESKLLKVFLGERSTLEIILFTCEEWELEACRVLLNVKSFLTTSGAALTNDGLQIKMQDLIISLDAVLNSDLSLAYDFCEIPRLRNAHSVLSWCHSVISITSSSPSVQEVESLLKIQGQKLFSFIVGDIPSTLLEGLKWMKKGAEIIYAPCKYELFNLCDIEETLAERQRIPLLFPEMDGKLAEVMIKHRLWLEKARQFLDLEASRRSWKLLLQIQATGKTDAFNCLELFTILSEVERVENWRYQLREVMGISSSDSNSLIDSMDKIRRTLDKSMNVYDKSRGCRMHNLCMHCSGGFEDDQLRTCSMCKDCYHEQCLGLVSFNEKHDQELCSFCQLSECEFDLQIAMSHLEHQEKEPSLDVFSKLAADAEKLFIRIEERDPLKLLLESANSCRECLTQITDFVMESSDNDFGIVTQKLIIALKAVSVAGIHDRQGIAFLELAFRRYGWRIRTRRVVQGLQKPNIQHVHTLLKEGKDLDISPKDPCWHKLVELKNIALQWSKTAKKVASDSGACDLEQVFEVIFQGENLPVNVEKQLKLLRTRSILYCICRKPYDRIPMIACDQCREWYHFACVKLHSVPKNYTCPACKHGEESLCQKPLKIDVRSTSLGVIESKTPCTRDRLIKEKLEVGYSEELVSSPITDDKSEYFYAITQELGHRGGFMFCLIGSSFSGTVTSGCSSVFHCGREQRKAGVPHSESRRKGCVWWESGVGGGIDHVAGEDICTFRQGYL</sequence>
<reference evidence="2" key="1">
    <citation type="journal article" date="2023" name="Front. Plant Sci.">
        <title>Chromosomal-level genome assembly of Melastoma candidum provides insights into trichome evolution.</title>
        <authorList>
            <person name="Zhong Y."/>
            <person name="Wu W."/>
            <person name="Sun C."/>
            <person name="Zou P."/>
            <person name="Liu Y."/>
            <person name="Dai S."/>
            <person name="Zhou R."/>
        </authorList>
    </citation>
    <scope>NUCLEOTIDE SEQUENCE [LARGE SCALE GENOMIC DNA]</scope>
</reference>